<keyword evidence="2 10" id="KW-0547">Nucleotide-binding</keyword>
<dbReference type="InterPro" id="IPR011009">
    <property type="entry name" value="Kinase-like_dom_sf"/>
</dbReference>
<keyword evidence="3" id="KW-0418">Kinase</keyword>
<evidence type="ECO:0000256" key="4">
    <source>
        <dbReference type="ARBA" id="ARBA00022840"/>
    </source>
</evidence>
<dbReference type="PANTHER" id="PTHR48013">
    <property type="entry name" value="DUAL SPECIFICITY MITOGEN-ACTIVATED PROTEIN KINASE KINASE 5-RELATED"/>
    <property type="match status" value="1"/>
</dbReference>
<name>A0ABQ6MNJ7_9STRA</name>
<evidence type="ECO:0000256" key="1">
    <source>
        <dbReference type="ARBA" id="ARBA00022679"/>
    </source>
</evidence>
<feature type="compositionally biased region" description="Gly residues" evidence="11">
    <location>
        <begin position="556"/>
        <end position="581"/>
    </location>
</feature>
<evidence type="ECO:0000256" key="5">
    <source>
        <dbReference type="ARBA" id="ARBA00038035"/>
    </source>
</evidence>
<dbReference type="Gene3D" id="3.30.200.20">
    <property type="entry name" value="Phosphorylase Kinase, domain 1"/>
    <property type="match status" value="1"/>
</dbReference>
<keyword evidence="4 10" id="KW-0067">ATP-binding</keyword>
<feature type="compositionally biased region" description="Gly residues" evidence="11">
    <location>
        <begin position="603"/>
        <end position="613"/>
    </location>
</feature>
<keyword evidence="14" id="KW-1185">Reference proteome</keyword>
<dbReference type="SMART" id="SM00220">
    <property type="entry name" value="S_TKc"/>
    <property type="match status" value="1"/>
</dbReference>
<comment type="catalytic activity">
    <reaction evidence="9">
        <text>L-tyrosyl-[protein] + ATP = O-phospho-L-tyrosyl-[protein] + ADP + H(+)</text>
        <dbReference type="Rhea" id="RHEA:10596"/>
        <dbReference type="Rhea" id="RHEA-COMP:10136"/>
        <dbReference type="Rhea" id="RHEA-COMP:20101"/>
        <dbReference type="ChEBI" id="CHEBI:15378"/>
        <dbReference type="ChEBI" id="CHEBI:30616"/>
        <dbReference type="ChEBI" id="CHEBI:46858"/>
        <dbReference type="ChEBI" id="CHEBI:61978"/>
        <dbReference type="ChEBI" id="CHEBI:456216"/>
        <dbReference type="EC" id="2.7.12.2"/>
    </reaction>
</comment>
<dbReference type="EC" id="2.7.12.2" evidence="6"/>
<feature type="non-terminal residue" evidence="13">
    <location>
        <position position="1"/>
    </location>
</feature>
<feature type="region of interest" description="Disordered" evidence="11">
    <location>
        <begin position="436"/>
        <end position="459"/>
    </location>
</feature>
<evidence type="ECO:0000256" key="9">
    <source>
        <dbReference type="ARBA" id="ARBA00051693"/>
    </source>
</evidence>
<keyword evidence="1" id="KW-0808">Transferase</keyword>
<organism evidence="13 14">
    <name type="scientific">Tetraparma gracilis</name>
    <dbReference type="NCBI Taxonomy" id="2962635"/>
    <lineage>
        <taxon>Eukaryota</taxon>
        <taxon>Sar</taxon>
        <taxon>Stramenopiles</taxon>
        <taxon>Ochrophyta</taxon>
        <taxon>Bolidophyceae</taxon>
        <taxon>Parmales</taxon>
        <taxon>Triparmaceae</taxon>
        <taxon>Tetraparma</taxon>
    </lineage>
</organism>
<dbReference type="Proteomes" id="UP001165060">
    <property type="component" value="Unassembled WGS sequence"/>
</dbReference>
<comment type="catalytic activity">
    <reaction evidence="7">
        <text>L-seryl-[protein] + ATP = O-phospho-L-seryl-[protein] + ADP + H(+)</text>
        <dbReference type="Rhea" id="RHEA:17989"/>
        <dbReference type="Rhea" id="RHEA-COMP:9863"/>
        <dbReference type="Rhea" id="RHEA-COMP:11604"/>
        <dbReference type="ChEBI" id="CHEBI:15378"/>
        <dbReference type="ChEBI" id="CHEBI:29999"/>
        <dbReference type="ChEBI" id="CHEBI:30616"/>
        <dbReference type="ChEBI" id="CHEBI:83421"/>
        <dbReference type="ChEBI" id="CHEBI:456216"/>
        <dbReference type="EC" id="2.7.12.2"/>
    </reaction>
</comment>
<evidence type="ECO:0000313" key="14">
    <source>
        <dbReference type="Proteomes" id="UP001165060"/>
    </source>
</evidence>
<evidence type="ECO:0000259" key="12">
    <source>
        <dbReference type="PROSITE" id="PS50011"/>
    </source>
</evidence>
<dbReference type="InterPro" id="IPR008271">
    <property type="entry name" value="Ser/Thr_kinase_AS"/>
</dbReference>
<dbReference type="EMBL" id="BRYB01001621">
    <property type="protein sequence ID" value="GMI29823.1"/>
    <property type="molecule type" value="Genomic_DNA"/>
</dbReference>
<dbReference type="InterPro" id="IPR000719">
    <property type="entry name" value="Prot_kinase_dom"/>
</dbReference>
<dbReference type="PROSITE" id="PS50011">
    <property type="entry name" value="PROTEIN_KINASE_DOM"/>
    <property type="match status" value="1"/>
</dbReference>
<feature type="region of interest" description="Disordered" evidence="11">
    <location>
        <begin position="556"/>
        <end position="621"/>
    </location>
</feature>
<accession>A0ABQ6MNJ7</accession>
<gene>
    <name evidence="13" type="ORF">TeGR_g10127</name>
</gene>
<reference evidence="13 14" key="1">
    <citation type="journal article" date="2023" name="Commun. Biol.">
        <title>Genome analysis of Parmales, the sister group of diatoms, reveals the evolutionary specialization of diatoms from phago-mixotrophs to photoautotrophs.</title>
        <authorList>
            <person name="Ban H."/>
            <person name="Sato S."/>
            <person name="Yoshikawa S."/>
            <person name="Yamada K."/>
            <person name="Nakamura Y."/>
            <person name="Ichinomiya M."/>
            <person name="Sato N."/>
            <person name="Blanc-Mathieu R."/>
            <person name="Endo H."/>
            <person name="Kuwata A."/>
            <person name="Ogata H."/>
        </authorList>
    </citation>
    <scope>NUCLEOTIDE SEQUENCE [LARGE SCALE GENOMIC DNA]</scope>
</reference>
<feature type="compositionally biased region" description="Polar residues" evidence="11">
    <location>
        <begin position="583"/>
        <end position="593"/>
    </location>
</feature>
<evidence type="ECO:0000256" key="11">
    <source>
        <dbReference type="SAM" id="MobiDB-lite"/>
    </source>
</evidence>
<evidence type="ECO:0000256" key="6">
    <source>
        <dbReference type="ARBA" id="ARBA00038999"/>
    </source>
</evidence>
<dbReference type="Pfam" id="PF00069">
    <property type="entry name" value="Pkinase"/>
    <property type="match status" value="1"/>
</dbReference>
<dbReference type="SUPFAM" id="SSF56112">
    <property type="entry name" value="Protein kinase-like (PK-like)"/>
    <property type="match status" value="1"/>
</dbReference>
<evidence type="ECO:0000256" key="3">
    <source>
        <dbReference type="ARBA" id="ARBA00022777"/>
    </source>
</evidence>
<protein>
    <recommendedName>
        <fullName evidence="6">mitogen-activated protein kinase kinase</fullName>
        <ecNumber evidence="6">2.7.12.2</ecNumber>
    </recommendedName>
</protein>
<dbReference type="PANTHER" id="PTHR48013:SF9">
    <property type="entry name" value="DUAL SPECIFICITY MITOGEN-ACTIVATED PROTEIN KINASE KINASE 5"/>
    <property type="match status" value="1"/>
</dbReference>
<comment type="catalytic activity">
    <reaction evidence="8">
        <text>L-threonyl-[protein] + ATP = O-phospho-L-threonyl-[protein] + ADP + H(+)</text>
        <dbReference type="Rhea" id="RHEA:46608"/>
        <dbReference type="Rhea" id="RHEA-COMP:11060"/>
        <dbReference type="Rhea" id="RHEA-COMP:11605"/>
        <dbReference type="ChEBI" id="CHEBI:15378"/>
        <dbReference type="ChEBI" id="CHEBI:30013"/>
        <dbReference type="ChEBI" id="CHEBI:30616"/>
        <dbReference type="ChEBI" id="CHEBI:61977"/>
        <dbReference type="ChEBI" id="CHEBI:456216"/>
        <dbReference type="EC" id="2.7.12.2"/>
    </reaction>
</comment>
<dbReference type="Gene3D" id="1.10.510.10">
    <property type="entry name" value="Transferase(Phosphotransferase) domain 1"/>
    <property type="match status" value="1"/>
</dbReference>
<dbReference type="PROSITE" id="PS00107">
    <property type="entry name" value="PROTEIN_KINASE_ATP"/>
    <property type="match status" value="1"/>
</dbReference>
<evidence type="ECO:0000256" key="7">
    <source>
        <dbReference type="ARBA" id="ARBA00049014"/>
    </source>
</evidence>
<proteinExistence type="inferred from homology"/>
<evidence type="ECO:0000256" key="2">
    <source>
        <dbReference type="ARBA" id="ARBA00022741"/>
    </source>
</evidence>
<sequence>VPALSASFILSRLRPLALELSTSAAQRAKDAFGRQATDTSLNSSDGDASVDLNALLPPGMLPPAGFQDDAQEGGSGTGLTVDVGGGCGGDPATKKGKTVMVNFNDSDGKSETWVLSDSGAMRLDDYRKLGRDGISVFGESGGADEVTSLKPHDFLEITKLGEGAGGTVVKALHKPTLTLVAVKKLPMTSASKRAALRAELRVLYSQLKDLEKPRAFHLGKGDEYRSPYLTSFYDAFSTEDGYIHLAMEYMDGGSLQHRLDSPDVQASGMANPSVLRQVALGVTSGLAHLHSRSLIHRDIKPANVLLSAAGNVKVADFGVAKDLSSGKNLADTFVGTFLYMAPERIEGEEYGAPADVWGLGMTLLAQTLGRYPINISGKDAYWTVYDKLVASDEHRLVDLLPPEERGGQLADFLDCCLEKDPKDRWSAELLLTHPFVSQGGEGEGRGQSMQRQSSFQEKKEAELLQEAREMELKEIAKVCADNDVKYLRKGTSFVGIAGQLGLDVGIVRDTFCPPRRKKAKTVVERGRSGGFVERMRSGSWGVSPVGMIRKTFMGGGGGSGGGGGGGGGGGAGGGGGVGGSGRNAAQQLKQQIFSFDESEERGGAGGGGGGEGGFENVVASP</sequence>
<comment type="similarity">
    <text evidence="5">Belongs to the protein kinase superfamily. STE Ser/Thr protein kinase family. MAP kinase kinase subfamily.</text>
</comment>
<dbReference type="InterPro" id="IPR017441">
    <property type="entry name" value="Protein_kinase_ATP_BS"/>
</dbReference>
<evidence type="ECO:0000256" key="10">
    <source>
        <dbReference type="PROSITE-ProRule" id="PRU10141"/>
    </source>
</evidence>
<feature type="domain" description="Protein kinase" evidence="12">
    <location>
        <begin position="154"/>
        <end position="436"/>
    </location>
</feature>
<comment type="caution">
    <text evidence="13">The sequence shown here is derived from an EMBL/GenBank/DDBJ whole genome shotgun (WGS) entry which is preliminary data.</text>
</comment>
<evidence type="ECO:0000256" key="8">
    <source>
        <dbReference type="ARBA" id="ARBA00049299"/>
    </source>
</evidence>
<evidence type="ECO:0000313" key="13">
    <source>
        <dbReference type="EMBL" id="GMI29823.1"/>
    </source>
</evidence>
<feature type="binding site" evidence="10">
    <location>
        <position position="184"/>
    </location>
    <ligand>
        <name>ATP</name>
        <dbReference type="ChEBI" id="CHEBI:30616"/>
    </ligand>
</feature>
<dbReference type="PROSITE" id="PS00108">
    <property type="entry name" value="PROTEIN_KINASE_ST"/>
    <property type="match status" value="1"/>
</dbReference>